<organism evidence="1 2">
    <name type="scientific">Chaenocephalus aceratus</name>
    <name type="common">Blackfin icefish</name>
    <name type="synonym">Chaenichthys aceratus</name>
    <dbReference type="NCBI Taxonomy" id="36190"/>
    <lineage>
        <taxon>Eukaryota</taxon>
        <taxon>Metazoa</taxon>
        <taxon>Chordata</taxon>
        <taxon>Craniata</taxon>
        <taxon>Vertebrata</taxon>
        <taxon>Euteleostomi</taxon>
        <taxon>Actinopterygii</taxon>
        <taxon>Neopterygii</taxon>
        <taxon>Teleostei</taxon>
        <taxon>Neoteleostei</taxon>
        <taxon>Acanthomorphata</taxon>
        <taxon>Eupercaria</taxon>
        <taxon>Perciformes</taxon>
        <taxon>Notothenioidei</taxon>
        <taxon>Channichthyidae</taxon>
        <taxon>Chaenocephalus</taxon>
    </lineage>
</organism>
<accession>A0ACB9XFA2</accession>
<dbReference type="EMBL" id="CM043790">
    <property type="protein sequence ID" value="KAI4825706.1"/>
    <property type="molecule type" value="Genomic_DNA"/>
</dbReference>
<comment type="caution">
    <text evidence="1">The sequence shown here is derived from an EMBL/GenBank/DDBJ whole genome shotgun (WGS) entry which is preliminary data.</text>
</comment>
<evidence type="ECO:0000313" key="2">
    <source>
        <dbReference type="Proteomes" id="UP001057452"/>
    </source>
</evidence>
<dbReference type="Proteomes" id="UP001057452">
    <property type="component" value="Chromosome 6"/>
</dbReference>
<keyword evidence="2" id="KW-1185">Reference proteome</keyword>
<reference evidence="1" key="1">
    <citation type="submission" date="2022-05" db="EMBL/GenBank/DDBJ databases">
        <title>Chromosome-level genome of Chaenocephalus aceratus.</title>
        <authorList>
            <person name="Park H."/>
        </authorList>
    </citation>
    <scope>NUCLEOTIDE SEQUENCE</scope>
    <source>
        <strain evidence="1">KU_202001</strain>
    </source>
</reference>
<proteinExistence type="predicted"/>
<name>A0ACB9XFA2_CHAAC</name>
<sequence length="61" mass="6909">MGECKRHIFLPTSSISDSNIVLSTNIKHTEENLNCSETFSYLTYDVIILKAFGCHLPDTIF</sequence>
<evidence type="ECO:0000313" key="1">
    <source>
        <dbReference type="EMBL" id="KAI4825706.1"/>
    </source>
</evidence>
<gene>
    <name evidence="1" type="ORF">KUCAC02_021377</name>
</gene>
<protein>
    <submittedName>
        <fullName evidence="1">Uncharacterized protein</fullName>
    </submittedName>
</protein>